<dbReference type="Pfam" id="PF07751">
    <property type="entry name" value="Abi_2"/>
    <property type="match status" value="1"/>
</dbReference>
<reference evidence="1" key="1">
    <citation type="submission" date="2022-01" db="EMBL/GenBank/DDBJ databases">
        <title>Collection of gut derived symbiotic bacterial strains cultured from healthy donors.</title>
        <authorList>
            <person name="Lin H."/>
            <person name="Kohout C."/>
            <person name="Waligurski E."/>
            <person name="Pamer E.G."/>
        </authorList>
    </citation>
    <scope>NUCLEOTIDE SEQUENCE</scope>
    <source>
        <strain evidence="1">DFI.7.46</strain>
    </source>
</reference>
<dbReference type="InterPro" id="IPR011664">
    <property type="entry name" value="Abi_system_AbiD/AbiF-like"/>
</dbReference>
<sequence length="305" mass="35372">MARIKPFLSHTEQVELLISRGMHISNPRQAEEKLSTLNYYRLSGYWYSMRQVDPVTKNSLNAFRPGASFELAVALYDFDESLRQAIFAELVQIELAMRALIGYHLGKIDPLIHLSPDKLGAAAKQRKGRGKNSEYQVWATKYDSALEASREGFVRHHRKQYDGILPVWVAVEIMDWGMLSHLYRMSPLQARNEIAQVCNLRAPQLESWLKCLNILRNYVAHHARVFNRTFDIKPKLSQDLRLSAIANCTNRVFAQLTLIHYLQDELQLPRTNRLNLVVDSFPNNDLVPFERLGAPSNWRELELWR</sequence>
<name>A0AAJ1BDW1_9ACTO</name>
<dbReference type="AlphaFoldDB" id="A0AAJ1BDW1"/>
<dbReference type="PIRSF" id="PIRSF034934">
    <property type="entry name" value="AbiF_AbiD"/>
    <property type="match status" value="1"/>
</dbReference>
<evidence type="ECO:0000313" key="1">
    <source>
        <dbReference type="EMBL" id="MCG4618152.1"/>
    </source>
</evidence>
<protein>
    <submittedName>
        <fullName evidence="1">Abi family protein</fullName>
    </submittedName>
</protein>
<organism evidence="1 2">
    <name type="scientific">Varibaculum cambriense</name>
    <dbReference type="NCBI Taxonomy" id="184870"/>
    <lineage>
        <taxon>Bacteria</taxon>
        <taxon>Bacillati</taxon>
        <taxon>Actinomycetota</taxon>
        <taxon>Actinomycetes</taxon>
        <taxon>Actinomycetales</taxon>
        <taxon>Actinomycetaceae</taxon>
        <taxon>Varibaculum</taxon>
    </lineage>
</organism>
<dbReference type="InterPro" id="IPR017034">
    <property type="entry name" value="Abi_system_AbiD/AbiF"/>
</dbReference>
<dbReference type="Proteomes" id="UP001200537">
    <property type="component" value="Unassembled WGS sequence"/>
</dbReference>
<dbReference type="EMBL" id="JAKNHJ010000011">
    <property type="protein sequence ID" value="MCG4618152.1"/>
    <property type="molecule type" value="Genomic_DNA"/>
</dbReference>
<accession>A0AAJ1BDW1</accession>
<evidence type="ECO:0000313" key="2">
    <source>
        <dbReference type="Proteomes" id="UP001200537"/>
    </source>
</evidence>
<comment type="caution">
    <text evidence="1">The sequence shown here is derived from an EMBL/GenBank/DDBJ whole genome shotgun (WGS) entry which is preliminary data.</text>
</comment>
<dbReference type="RefSeq" id="WP_024058887.1">
    <property type="nucleotide sequence ID" value="NZ_JAGZVZ010000009.1"/>
</dbReference>
<proteinExistence type="predicted"/>
<gene>
    <name evidence="1" type="ORF">L0M99_06555</name>
</gene>